<organism evidence="2 3">
    <name type="scientific">Rhizosphaericola mali</name>
    <dbReference type="NCBI Taxonomy" id="2545455"/>
    <lineage>
        <taxon>Bacteria</taxon>
        <taxon>Pseudomonadati</taxon>
        <taxon>Bacteroidota</taxon>
        <taxon>Chitinophagia</taxon>
        <taxon>Chitinophagales</taxon>
        <taxon>Chitinophagaceae</taxon>
        <taxon>Rhizosphaericola</taxon>
    </lineage>
</organism>
<dbReference type="KEGG" id="arac:E0W69_002315"/>
<sequence length="133" mass="15147">MMKKNKLKILSLGAVLFSIVSCQTNFDEQLQADAKTLQKKCPVMMDDITRWDSVSVLPGNTFRYSYTIVTSEKKDIDSSNLVKSLEPSFINQVKTEPSLARYRENNVTMSYSYKDKNGQSIATINISPKMYKD</sequence>
<feature type="signal peptide" evidence="1">
    <location>
        <begin position="1"/>
        <end position="26"/>
    </location>
</feature>
<gene>
    <name evidence="2" type="ORF">E0W69_002315</name>
</gene>
<evidence type="ECO:0008006" key="4">
    <source>
        <dbReference type="Google" id="ProtNLM"/>
    </source>
</evidence>
<keyword evidence="1" id="KW-0732">Signal</keyword>
<dbReference type="RefSeq" id="WP_131328424.1">
    <property type="nucleotide sequence ID" value="NZ_CP044016.1"/>
</dbReference>
<evidence type="ECO:0000313" key="2">
    <source>
        <dbReference type="EMBL" id="QES87547.1"/>
    </source>
</evidence>
<reference evidence="2 3" key="1">
    <citation type="submission" date="2019-09" db="EMBL/GenBank/DDBJ databases">
        <title>Complete genome sequence of Arachidicoccus sp. B3-10 isolated from apple orchard soil.</title>
        <authorList>
            <person name="Kim H.S."/>
            <person name="Han K.-I."/>
            <person name="Suh M.K."/>
            <person name="Lee K.C."/>
            <person name="Eom M.K."/>
            <person name="Kim J.-S."/>
            <person name="Kang S.W."/>
            <person name="Sin Y."/>
            <person name="Lee J.-S."/>
        </authorList>
    </citation>
    <scope>NUCLEOTIDE SEQUENCE [LARGE SCALE GENOMIC DNA]</scope>
    <source>
        <strain evidence="2 3">B3-10</strain>
    </source>
</reference>
<keyword evidence="3" id="KW-1185">Reference proteome</keyword>
<feature type="chain" id="PRO_5024460802" description="Lipoprotein" evidence="1">
    <location>
        <begin position="27"/>
        <end position="133"/>
    </location>
</feature>
<dbReference type="Proteomes" id="UP000292424">
    <property type="component" value="Chromosome"/>
</dbReference>
<dbReference type="AlphaFoldDB" id="A0A5P2FX98"/>
<accession>A0A5P2FX98</accession>
<evidence type="ECO:0000256" key="1">
    <source>
        <dbReference type="SAM" id="SignalP"/>
    </source>
</evidence>
<dbReference type="PROSITE" id="PS51257">
    <property type="entry name" value="PROKAR_LIPOPROTEIN"/>
    <property type="match status" value="1"/>
</dbReference>
<evidence type="ECO:0000313" key="3">
    <source>
        <dbReference type="Proteomes" id="UP000292424"/>
    </source>
</evidence>
<protein>
    <recommendedName>
        <fullName evidence="4">Lipoprotein</fullName>
    </recommendedName>
</protein>
<proteinExistence type="predicted"/>
<dbReference type="EMBL" id="CP044016">
    <property type="protein sequence ID" value="QES87547.1"/>
    <property type="molecule type" value="Genomic_DNA"/>
</dbReference>
<name>A0A5P2FX98_9BACT</name>
<dbReference type="OrthoDB" id="965642at2"/>